<dbReference type="Gene3D" id="3.10.20.30">
    <property type="match status" value="1"/>
</dbReference>
<dbReference type="AlphaFoldDB" id="A0A0R2EQW7"/>
<dbReference type="PATRIC" id="fig|1423804.4.peg.2007"/>
<sequence length="66" mass="7180">MVMVNGEPAQQAAGQTVFAFLTGRQAPVDNIVVELNGEILHRPQFETTQIQPDDKLELISFVGGGR</sequence>
<dbReference type="PANTHER" id="PTHR34472:SF1">
    <property type="entry name" value="SULFUR CARRIER PROTEIN THIS"/>
    <property type="match status" value="1"/>
</dbReference>
<dbReference type="NCBIfam" id="TIGR01683">
    <property type="entry name" value="thiS"/>
    <property type="match status" value="1"/>
</dbReference>
<dbReference type="Pfam" id="PF02597">
    <property type="entry name" value="ThiS"/>
    <property type="match status" value="1"/>
</dbReference>
<reference evidence="1 2" key="1">
    <citation type="journal article" date="2015" name="Genome Announc.">
        <title>Expanding the biotechnology potential of lactobacilli through comparative genomics of 213 strains and associated genera.</title>
        <authorList>
            <person name="Sun Z."/>
            <person name="Harris H.M."/>
            <person name="McCann A."/>
            <person name="Guo C."/>
            <person name="Argimon S."/>
            <person name="Zhang W."/>
            <person name="Yang X."/>
            <person name="Jeffery I.B."/>
            <person name="Cooney J.C."/>
            <person name="Kagawa T.F."/>
            <person name="Liu W."/>
            <person name="Song Y."/>
            <person name="Salvetti E."/>
            <person name="Wrobel A."/>
            <person name="Rasinkangas P."/>
            <person name="Parkhill J."/>
            <person name="Rea M.C."/>
            <person name="O'Sullivan O."/>
            <person name="Ritari J."/>
            <person name="Douillard F.P."/>
            <person name="Paul Ross R."/>
            <person name="Yang R."/>
            <person name="Briner A.E."/>
            <person name="Felis G.E."/>
            <person name="de Vos W.M."/>
            <person name="Barrangou R."/>
            <person name="Klaenhammer T.R."/>
            <person name="Caufield P.W."/>
            <person name="Cui Y."/>
            <person name="Zhang H."/>
            <person name="O'Toole P.W."/>
        </authorList>
    </citation>
    <scope>NUCLEOTIDE SEQUENCE [LARGE SCALE GENOMIC DNA]</scope>
    <source>
        <strain evidence="1 2">DSM 23365</strain>
    </source>
</reference>
<dbReference type="EMBL" id="AYZM01000148">
    <property type="protein sequence ID" value="KRN18529.1"/>
    <property type="molecule type" value="Genomic_DNA"/>
</dbReference>
<evidence type="ECO:0000313" key="2">
    <source>
        <dbReference type="Proteomes" id="UP000051442"/>
    </source>
</evidence>
<comment type="caution">
    <text evidence="1">The sequence shown here is derived from an EMBL/GenBank/DDBJ whole genome shotgun (WGS) entry which is preliminary data.</text>
</comment>
<keyword evidence="2" id="KW-1185">Reference proteome</keyword>
<dbReference type="InterPro" id="IPR010035">
    <property type="entry name" value="Thi_S"/>
</dbReference>
<dbReference type="CDD" id="cd00565">
    <property type="entry name" value="Ubl_ThiS"/>
    <property type="match status" value="1"/>
</dbReference>
<evidence type="ECO:0000313" key="1">
    <source>
        <dbReference type="EMBL" id="KRN18529.1"/>
    </source>
</evidence>
<dbReference type="InterPro" id="IPR016155">
    <property type="entry name" value="Mopterin_synth/thiamin_S_b"/>
</dbReference>
<dbReference type="PANTHER" id="PTHR34472">
    <property type="entry name" value="SULFUR CARRIER PROTEIN THIS"/>
    <property type="match status" value="1"/>
</dbReference>
<dbReference type="SUPFAM" id="SSF54285">
    <property type="entry name" value="MoaD/ThiS"/>
    <property type="match status" value="1"/>
</dbReference>
<name>A0A0R2EQW7_9LACO</name>
<dbReference type="STRING" id="1423804.FD14_GL001852"/>
<dbReference type="InterPro" id="IPR003749">
    <property type="entry name" value="ThiS/MoaD-like"/>
</dbReference>
<accession>A0A0R2EQW7</accession>
<organism evidence="1 2">
    <name type="scientific">Secundilactobacillus similis DSM 23365 = JCM 2765</name>
    <dbReference type="NCBI Taxonomy" id="1423804"/>
    <lineage>
        <taxon>Bacteria</taxon>
        <taxon>Bacillati</taxon>
        <taxon>Bacillota</taxon>
        <taxon>Bacilli</taxon>
        <taxon>Lactobacillales</taxon>
        <taxon>Lactobacillaceae</taxon>
        <taxon>Secundilactobacillus</taxon>
    </lineage>
</organism>
<dbReference type="RefSeq" id="WP_054733004.1">
    <property type="nucleotide sequence ID" value="NZ_AYZM01000148.1"/>
</dbReference>
<proteinExistence type="predicted"/>
<dbReference type="Proteomes" id="UP000051442">
    <property type="component" value="Unassembled WGS sequence"/>
</dbReference>
<evidence type="ECO:0008006" key="3">
    <source>
        <dbReference type="Google" id="ProtNLM"/>
    </source>
</evidence>
<dbReference type="InterPro" id="IPR012675">
    <property type="entry name" value="Beta-grasp_dom_sf"/>
</dbReference>
<gene>
    <name evidence="1" type="ORF">FD14_GL001852</name>
</gene>
<dbReference type="OrthoDB" id="9798559at2"/>
<protein>
    <recommendedName>
        <fullName evidence="3">Thiamine biosynthesis protein ThiS</fullName>
    </recommendedName>
</protein>